<dbReference type="InterPro" id="IPR016095">
    <property type="entry name" value="Ribosomal_uL1_3-a/b-sand"/>
</dbReference>
<organism evidence="5 6">
    <name type="scientific">Acanthosepion pharaonis</name>
    <name type="common">Pharaoh cuttlefish</name>
    <name type="synonym">Sepia pharaonis</name>
    <dbReference type="NCBI Taxonomy" id="158019"/>
    <lineage>
        <taxon>Eukaryota</taxon>
        <taxon>Metazoa</taxon>
        <taxon>Spiralia</taxon>
        <taxon>Lophotrochozoa</taxon>
        <taxon>Mollusca</taxon>
        <taxon>Cephalopoda</taxon>
        <taxon>Coleoidea</taxon>
        <taxon>Decapodiformes</taxon>
        <taxon>Sepiida</taxon>
        <taxon>Sepiina</taxon>
        <taxon>Sepiidae</taxon>
        <taxon>Acanthosepion</taxon>
    </lineage>
</organism>
<dbReference type="InterPro" id="IPR028364">
    <property type="entry name" value="Ribosomal_uL1/biogenesis"/>
</dbReference>
<dbReference type="Pfam" id="PF00687">
    <property type="entry name" value="Ribosomal_L1"/>
    <property type="match status" value="1"/>
</dbReference>
<dbReference type="EMBL" id="CAHIKZ030001526">
    <property type="protein sequence ID" value="CAE1267119.1"/>
    <property type="molecule type" value="Genomic_DNA"/>
</dbReference>
<feature type="region of interest" description="Disordered" evidence="4">
    <location>
        <begin position="314"/>
        <end position="342"/>
    </location>
</feature>
<comment type="similarity">
    <text evidence="1">Belongs to the universal ribosomal protein uL1 family.</text>
</comment>
<dbReference type="GO" id="GO:1990904">
    <property type="term" value="C:ribonucleoprotein complex"/>
    <property type="evidence" value="ECO:0007669"/>
    <property type="project" value="UniProtKB-KW"/>
</dbReference>
<sequence length="342" mass="38970">MLALVINSNGLRRFGPFSIQQVCCKHQRIRFKAPNVPKEKSFVFERKKSSLKKVTPKKESPEFLARKPSDNIWIRSFYPQQSNTLEAAVTKHQEYADPMMLNNMDGLIYADMQLDMKTKKKTKFLANVKSTILYPHQFDSGPPPRCLVLSDKTEDVEKALSAGASFAGGVELITQLKNEVIARSMYDQVLCTPGIFTELMVLRHIFKDKFPHQRKGTLGDDVEAMLHHFLFGVSYESKKLYEDVGSLQVPFGQLNMNKDHLLENFQKLVDKLCQGRSEKLGPFITEIHIIAPPSPEKFQLAAELYVPGFNVAAASEEEEEQPNEEMVEDEEKVTEERNILKS</sequence>
<evidence type="ECO:0000256" key="1">
    <source>
        <dbReference type="ARBA" id="ARBA00010531"/>
    </source>
</evidence>
<name>A0A812CEJ9_ACAPH</name>
<comment type="caution">
    <text evidence="5">The sequence shown here is derived from an EMBL/GenBank/DDBJ whole genome shotgun (WGS) entry which is preliminary data.</text>
</comment>
<evidence type="ECO:0000256" key="2">
    <source>
        <dbReference type="ARBA" id="ARBA00022980"/>
    </source>
</evidence>
<dbReference type="InterPro" id="IPR023674">
    <property type="entry name" value="Ribosomal_uL1-like"/>
</dbReference>
<protein>
    <submittedName>
        <fullName evidence="5">RP-L1</fullName>
    </submittedName>
</protein>
<dbReference type="Gene3D" id="3.40.50.790">
    <property type="match status" value="1"/>
</dbReference>
<dbReference type="PANTHER" id="PTHR36427">
    <property type="entry name" value="54S RIBOSOMAL PROTEIN L1, MITOCHONDRIAL"/>
    <property type="match status" value="1"/>
</dbReference>
<reference evidence="5" key="1">
    <citation type="submission" date="2021-01" db="EMBL/GenBank/DDBJ databases">
        <authorList>
            <person name="Li R."/>
            <person name="Bekaert M."/>
        </authorList>
    </citation>
    <scope>NUCLEOTIDE SEQUENCE</scope>
    <source>
        <strain evidence="5">Farmed</strain>
    </source>
</reference>
<keyword evidence="3" id="KW-0687">Ribonucleoprotein</keyword>
<evidence type="ECO:0000256" key="3">
    <source>
        <dbReference type="ARBA" id="ARBA00023274"/>
    </source>
</evidence>
<accession>A0A812CEJ9</accession>
<dbReference type="Proteomes" id="UP000597762">
    <property type="component" value="Unassembled WGS sequence"/>
</dbReference>
<dbReference type="PANTHER" id="PTHR36427:SF3">
    <property type="entry name" value="LARGE RIBOSOMAL SUBUNIT PROTEIN UL1M"/>
    <property type="match status" value="1"/>
</dbReference>
<feature type="compositionally biased region" description="Acidic residues" evidence="4">
    <location>
        <begin position="315"/>
        <end position="333"/>
    </location>
</feature>
<evidence type="ECO:0000313" key="6">
    <source>
        <dbReference type="Proteomes" id="UP000597762"/>
    </source>
</evidence>
<dbReference type="SUPFAM" id="SSF56808">
    <property type="entry name" value="Ribosomal protein L1"/>
    <property type="match status" value="1"/>
</dbReference>
<keyword evidence="2" id="KW-0689">Ribosomal protein</keyword>
<keyword evidence="6" id="KW-1185">Reference proteome</keyword>
<evidence type="ECO:0000256" key="4">
    <source>
        <dbReference type="SAM" id="MobiDB-lite"/>
    </source>
</evidence>
<gene>
    <name evidence="5" type="ORF">SPHA_35474</name>
</gene>
<proteinExistence type="inferred from homology"/>
<dbReference type="AlphaFoldDB" id="A0A812CEJ9"/>
<evidence type="ECO:0000313" key="5">
    <source>
        <dbReference type="EMBL" id="CAE1267119.1"/>
    </source>
</evidence>
<dbReference type="GO" id="GO:0005840">
    <property type="term" value="C:ribosome"/>
    <property type="evidence" value="ECO:0007669"/>
    <property type="project" value="UniProtKB-KW"/>
</dbReference>
<dbReference type="OrthoDB" id="1747252at2759"/>
<dbReference type="Gene3D" id="3.30.190.20">
    <property type="match status" value="1"/>
</dbReference>